<dbReference type="EMBL" id="CP012175">
    <property type="protein sequence ID" value="AKV80936.1"/>
    <property type="molecule type" value="Genomic_DNA"/>
</dbReference>
<evidence type="ECO:0000313" key="9">
    <source>
        <dbReference type="EMBL" id="AKV74200.1"/>
    </source>
</evidence>
<dbReference type="AlphaFoldDB" id="A0A088E5N5"/>
<dbReference type="SUPFAM" id="SSF109604">
    <property type="entry name" value="HD-domain/PDEase-like"/>
    <property type="match status" value="1"/>
</dbReference>
<protein>
    <submittedName>
        <fullName evidence="8">CRISPR-associated HD domain protein</fullName>
    </submittedName>
</protein>
<evidence type="ECO:0000313" key="11">
    <source>
        <dbReference type="EMBL" id="AKV78691.1"/>
    </source>
</evidence>
<evidence type="ECO:0000259" key="7">
    <source>
        <dbReference type="PROSITE" id="PS51643"/>
    </source>
</evidence>
<evidence type="ECO:0000313" key="14">
    <source>
        <dbReference type="Proteomes" id="UP000029084"/>
    </source>
</evidence>
<evidence type="ECO:0000313" key="16">
    <source>
        <dbReference type="Proteomes" id="UP000061362"/>
    </source>
</evidence>
<evidence type="ECO:0000313" key="18">
    <source>
        <dbReference type="Proteomes" id="UP000062475"/>
    </source>
</evidence>
<name>A0A088E5N5_9CREN</name>
<evidence type="ECO:0000256" key="1">
    <source>
        <dbReference type="ARBA" id="ARBA00006847"/>
    </source>
</evidence>
<dbReference type="InterPro" id="IPR038257">
    <property type="entry name" value="CRISPR-assoc_Cas3_HD_sf"/>
</dbReference>
<dbReference type="GO" id="GO:0051607">
    <property type="term" value="P:defense response to virus"/>
    <property type="evidence" value="ECO:0007669"/>
    <property type="project" value="UniProtKB-KW"/>
</dbReference>
<dbReference type="PATRIC" id="fig|43687.5.peg.1268"/>
<feature type="domain" description="HD Cas3-type" evidence="7">
    <location>
        <begin position="9"/>
        <end position="209"/>
    </location>
</feature>
<feature type="coiled-coil region" evidence="6">
    <location>
        <begin position="160"/>
        <end position="187"/>
    </location>
</feature>
<evidence type="ECO:0000313" key="8">
    <source>
        <dbReference type="EMBL" id="AIM27318.1"/>
    </source>
</evidence>
<dbReference type="Proteomes" id="UP000061362">
    <property type="component" value="Chromosome"/>
</dbReference>
<keyword evidence="6" id="KW-0175">Coiled coil</keyword>
<dbReference type="Proteomes" id="UP000068832">
    <property type="component" value="Chromosome"/>
</dbReference>
<evidence type="ECO:0000256" key="6">
    <source>
        <dbReference type="SAM" id="Coils"/>
    </source>
</evidence>
<evidence type="ECO:0000256" key="4">
    <source>
        <dbReference type="ARBA" id="ARBA00022801"/>
    </source>
</evidence>
<dbReference type="EMBL" id="CP008822">
    <property type="protein sequence ID" value="AIM27318.1"/>
    <property type="molecule type" value="Genomic_DNA"/>
</dbReference>
<reference evidence="8 14" key="1">
    <citation type="journal article" date="2014" name="J. Bacteriol.">
        <title>Role of an Archaeal PitA Transporter in the Copper and Arsenic Resistance of Metallosphaera sedula, an Extreme Thermoacidophile.</title>
        <authorList>
            <person name="McCarthy S."/>
            <person name="Ai C."/>
            <person name="Wheaton G."/>
            <person name="Tevatia R."/>
            <person name="Eckrich V."/>
            <person name="Kelly R."/>
            <person name="Blum P."/>
        </authorList>
    </citation>
    <scope>NUCLEOTIDE SEQUENCE [LARGE SCALE GENOMIC DNA]</scope>
    <source>
        <strain evidence="8 14">CuR1</strain>
    </source>
</reference>
<dbReference type="InterPro" id="IPR006674">
    <property type="entry name" value="HD_domain"/>
</dbReference>
<evidence type="ECO:0000313" key="15">
    <source>
        <dbReference type="Proteomes" id="UP000056255"/>
    </source>
</evidence>
<accession>A0A088E5N5</accession>
<dbReference type="PROSITE" id="PS51643">
    <property type="entry name" value="HD_CAS3"/>
    <property type="match status" value="1"/>
</dbReference>
<proteinExistence type="inferred from homology"/>
<evidence type="ECO:0000313" key="12">
    <source>
        <dbReference type="EMBL" id="AKV80936.1"/>
    </source>
</evidence>
<dbReference type="Gene3D" id="1.10.3210.30">
    <property type="match status" value="1"/>
</dbReference>
<dbReference type="Proteomes" id="UP000062398">
    <property type="component" value="Chromosome"/>
</dbReference>
<dbReference type="SUPFAM" id="SSF52540">
    <property type="entry name" value="P-loop containing nucleoside triphosphate hydrolases"/>
    <property type="match status" value="1"/>
</dbReference>
<dbReference type="GO" id="GO:0016787">
    <property type="term" value="F:hydrolase activity"/>
    <property type="evidence" value="ECO:0007669"/>
    <property type="project" value="UniProtKB-KW"/>
</dbReference>
<dbReference type="Proteomes" id="UP000056255">
    <property type="component" value="Chromosome"/>
</dbReference>
<dbReference type="Proteomes" id="UP000062475">
    <property type="component" value="Chromosome"/>
</dbReference>
<keyword evidence="4" id="KW-0378">Hydrolase</keyword>
<keyword evidence="5" id="KW-0051">Antiviral defense</keyword>
<evidence type="ECO:0000313" key="17">
    <source>
        <dbReference type="Proteomes" id="UP000062398"/>
    </source>
</evidence>
<dbReference type="OrthoDB" id="43851at2157"/>
<organism evidence="8 14">
    <name type="scientific">Metallosphaera sedula</name>
    <dbReference type="NCBI Taxonomy" id="43687"/>
    <lineage>
        <taxon>Archaea</taxon>
        <taxon>Thermoproteota</taxon>
        <taxon>Thermoprotei</taxon>
        <taxon>Sulfolobales</taxon>
        <taxon>Sulfolobaceae</taxon>
        <taxon>Metallosphaera</taxon>
    </lineage>
</organism>
<dbReference type="CDD" id="cd09641">
    <property type="entry name" value="Cas3''_I"/>
    <property type="match status" value="1"/>
</dbReference>
<dbReference type="GO" id="GO:0046872">
    <property type="term" value="F:metal ion binding"/>
    <property type="evidence" value="ECO:0007669"/>
    <property type="project" value="UniProtKB-KW"/>
</dbReference>
<dbReference type="Pfam" id="PF01966">
    <property type="entry name" value="HD"/>
    <property type="match status" value="1"/>
</dbReference>
<dbReference type="EMBL" id="CP012176">
    <property type="protein sequence ID" value="AKV83177.1"/>
    <property type="molecule type" value="Genomic_DNA"/>
</dbReference>
<dbReference type="InterPro" id="IPR027417">
    <property type="entry name" value="P-loop_NTPase"/>
</dbReference>
<dbReference type="GeneID" id="91755660"/>
<comment type="similarity">
    <text evidence="1">In the N-terminal section; belongs to the CRISPR-associated nuclease Cas3-HD family.</text>
</comment>
<dbReference type="EMBL" id="CP012172">
    <property type="protein sequence ID" value="AKV74200.1"/>
    <property type="molecule type" value="Genomic_DNA"/>
</dbReference>
<comment type="similarity">
    <text evidence="2">In the central section; belongs to the CRISPR-associated helicase Cas3 family.</text>
</comment>
<dbReference type="Proteomes" id="UP000029084">
    <property type="component" value="Chromosome"/>
</dbReference>
<evidence type="ECO:0000313" key="10">
    <source>
        <dbReference type="EMBL" id="AKV76439.1"/>
    </source>
</evidence>
<keyword evidence="3" id="KW-0479">Metal-binding</keyword>
<dbReference type="EMBL" id="CP012174">
    <property type="protein sequence ID" value="AKV78691.1"/>
    <property type="molecule type" value="Genomic_DNA"/>
</dbReference>
<dbReference type="EMBL" id="CP012173">
    <property type="protein sequence ID" value="AKV76439.1"/>
    <property type="molecule type" value="Genomic_DNA"/>
</dbReference>
<dbReference type="RefSeq" id="WP_012021119.1">
    <property type="nucleotide sequence ID" value="NZ_AP019770.1"/>
</dbReference>
<sequence>MECSPDDLCSHPNKRLADHLNEVGTTASSLISGSRPELSDPAYIAGAYHDVGKYTTFFQKHLRGGKDPRSSHAEISSLIAYYVAKRALSSLELPILVSLAVRSHHGHLKGIETVKRWAMNKLDDPGVLGPQFQDLYKRMDRILENMSNIRYHSHVEGFLEQDLNSTLEEYASDLLHLEEELKADQSKAWERYLGGLLLFSCLIDSDKHSASDTSFLPQNPPSPSLITEFISSIKSNDRMAGIREKLNSLVSSTPVSRTVTLIAPSGSGKTLSGVLTALKMGKSRLIYALPYISIVEQVHDVLSRTRMDPLKFYHLY</sequence>
<dbReference type="NCBIfam" id="TIGR01596">
    <property type="entry name" value="cas3_HD"/>
    <property type="match status" value="1"/>
</dbReference>
<evidence type="ECO:0000256" key="5">
    <source>
        <dbReference type="ARBA" id="ARBA00023118"/>
    </source>
</evidence>
<evidence type="ECO:0000256" key="3">
    <source>
        <dbReference type="ARBA" id="ARBA00022723"/>
    </source>
</evidence>
<reference evidence="16 17" key="2">
    <citation type="journal article" date="2015" name="Genome Announc.">
        <title>Complete Genome Sequences of Evolved Arsenate-Resistant Metallosphaera sedula Strains.</title>
        <authorList>
            <person name="Ai C."/>
            <person name="McCarthy S."/>
            <person name="Schackwitz W."/>
            <person name="Martin J."/>
            <person name="Lipzen A."/>
            <person name="Blum P."/>
        </authorList>
    </citation>
    <scope>NUCLEOTIDE SEQUENCE [LARGE SCALE GENOMIC DNA]</scope>
    <source>
        <strain evidence="11 17">ARS120-1</strain>
        <strain evidence="12 16">ARS120-2</strain>
        <strain evidence="9 19">ARS50-1</strain>
        <strain evidence="10 18">ARS50-2</strain>
    </source>
</reference>
<evidence type="ECO:0000313" key="13">
    <source>
        <dbReference type="EMBL" id="AKV83177.1"/>
    </source>
</evidence>
<evidence type="ECO:0000256" key="2">
    <source>
        <dbReference type="ARBA" id="ARBA00009046"/>
    </source>
</evidence>
<reference evidence="13 15" key="3">
    <citation type="submission" date="2015-07" db="EMBL/GenBank/DDBJ databases">
        <title>Physiological, transcriptional responses and genome re-sequencing of acid resistant extremely thermoacidophilic Metallosphaera sedula SARC-M1.</title>
        <authorList>
            <person name="Ai C."/>
            <person name="McCarthy S."/>
            <person name="Eckrich V."/>
            <person name="Rudrappa D."/>
            <person name="Qiu G."/>
            <person name="Blum P."/>
        </authorList>
    </citation>
    <scope>NUCLEOTIDE SEQUENCE [LARGE SCALE GENOMIC DNA]</scope>
    <source>
        <strain evidence="13 15">SARC-M1</strain>
    </source>
</reference>
<dbReference type="InterPro" id="IPR006483">
    <property type="entry name" value="CRISPR-assoc_Cas3_HD"/>
</dbReference>
<evidence type="ECO:0000313" key="19">
    <source>
        <dbReference type="Proteomes" id="UP000068832"/>
    </source>
</evidence>
<gene>
    <name evidence="8" type="ORF">HA72_1171</name>
    <name evidence="9" type="ORF">MsedA_1187</name>
    <name evidence="10" type="ORF">MsedB_1189</name>
    <name evidence="11" type="ORF">MsedC_1187</name>
    <name evidence="12" type="ORF">MsedD_1188</name>
    <name evidence="13" type="ORF">MsedE_1190</name>
</gene>